<keyword evidence="3" id="KW-1185">Reference proteome</keyword>
<dbReference type="OrthoDB" id="9799618at2"/>
<comment type="caution">
    <text evidence="2">The sequence shown here is derived from an EMBL/GenBank/DDBJ whole genome shotgun (WGS) entry which is preliminary data.</text>
</comment>
<evidence type="ECO:0000256" key="1">
    <source>
        <dbReference type="SAM" id="MobiDB-lite"/>
    </source>
</evidence>
<feature type="region of interest" description="Disordered" evidence="1">
    <location>
        <begin position="1"/>
        <end position="35"/>
    </location>
</feature>
<organism evidence="2 3">
    <name type="scientific">Lujinxingia litoralis</name>
    <dbReference type="NCBI Taxonomy" id="2211119"/>
    <lineage>
        <taxon>Bacteria</taxon>
        <taxon>Deltaproteobacteria</taxon>
        <taxon>Bradymonadales</taxon>
        <taxon>Lujinxingiaceae</taxon>
        <taxon>Lujinxingia</taxon>
    </lineage>
</organism>
<gene>
    <name evidence="2" type="ORF">DL240_19020</name>
</gene>
<sequence length="126" mass="13512">MADHDDLNGGKSEGDAAKKAAQSGPRVTPLGGNTGVHIASASDDEALEIDFGGFILSLGTSCMVNLGKYPNPETGKLELDLDAARQVIHILQMLQQKTRGNLEDDEAQLLRTLVYDLKMVYVEVKG</sequence>
<dbReference type="RefSeq" id="WP_111731480.1">
    <property type="nucleotide sequence ID" value="NZ_QHKO01000016.1"/>
</dbReference>
<evidence type="ECO:0000313" key="2">
    <source>
        <dbReference type="EMBL" id="RAL20056.1"/>
    </source>
</evidence>
<dbReference type="AlphaFoldDB" id="A0A328C0G3"/>
<feature type="compositionally biased region" description="Basic and acidic residues" evidence="1">
    <location>
        <begin position="1"/>
        <end position="18"/>
    </location>
</feature>
<evidence type="ECO:0000313" key="3">
    <source>
        <dbReference type="Proteomes" id="UP000249169"/>
    </source>
</evidence>
<dbReference type="InterPro" id="IPR014995">
    <property type="entry name" value="DUF1844"/>
</dbReference>
<protein>
    <submittedName>
        <fullName evidence="2">DUF1844 domain-containing protein</fullName>
    </submittedName>
</protein>
<name>A0A328C0G3_9DELT</name>
<proteinExistence type="predicted"/>
<accession>A0A328C0G3</accession>
<dbReference type="Pfam" id="PF08899">
    <property type="entry name" value="DUF1844"/>
    <property type="match status" value="1"/>
</dbReference>
<dbReference type="EMBL" id="QHKO01000016">
    <property type="protein sequence ID" value="RAL20056.1"/>
    <property type="molecule type" value="Genomic_DNA"/>
</dbReference>
<reference evidence="2 3" key="1">
    <citation type="submission" date="2018-05" db="EMBL/GenBank/DDBJ databases">
        <title>Lujinxingia marina gen. nov. sp. nov., a new facultative anaerobic member of the class Deltaproteobacteria, and proposal of Lujinxingaceae fam. nov.</title>
        <authorList>
            <person name="Li C.-M."/>
        </authorList>
    </citation>
    <scope>NUCLEOTIDE SEQUENCE [LARGE SCALE GENOMIC DNA]</scope>
    <source>
        <strain evidence="2 3">B210</strain>
    </source>
</reference>
<dbReference type="Proteomes" id="UP000249169">
    <property type="component" value="Unassembled WGS sequence"/>
</dbReference>